<dbReference type="EMBL" id="BDQG01000001">
    <property type="protein sequence ID" value="GAW67662.1"/>
    <property type="molecule type" value="Genomic_DNA"/>
</dbReference>
<dbReference type="RefSeq" id="WP_143424278.1">
    <property type="nucleotide sequence ID" value="NZ_BDQG01000001.1"/>
</dbReference>
<reference evidence="2" key="2">
    <citation type="submission" date="2017-05" db="EMBL/GenBank/DDBJ databases">
        <title>Draft genome sequence of Geobacter pelophilus, a iron(III)-reducing bacteria.</title>
        <authorList>
            <person name="Aoyagi T."/>
            <person name="Koike H."/>
            <person name="Morita T."/>
            <person name="Sato Y."/>
            <person name="Habe H."/>
            <person name="Hori T."/>
        </authorList>
    </citation>
    <scope>NUCLEOTIDE SEQUENCE [LARGE SCALE GENOMIC DNA]</scope>
    <source>
        <strain evidence="2">Drf2</strain>
    </source>
</reference>
<sequence length="65" mass="7127">MKLQETVETLRSFGSSALLDADAALPRLLAAGRADSPSAAVNRRLTRSRHLWTREDGFTMAGARR</sequence>
<name>A0ABQ0MLJ2_9BACT</name>
<accession>A0ABQ0MLJ2</accession>
<reference evidence="1 2" key="1">
    <citation type="submission" date="2017-04" db="EMBL/GenBank/DDBJ databases">
        <authorList>
            <consortium name="Geobacter pelophilus Genome Sequencing"/>
            <person name="Aoyagi T."/>
            <person name="Koike H."/>
            <person name="Hori T."/>
        </authorList>
    </citation>
    <scope>NUCLEOTIDE SEQUENCE [LARGE SCALE GENOMIC DNA]</scope>
    <source>
        <strain evidence="1 2">Drf2</strain>
    </source>
</reference>
<gene>
    <name evidence="1" type="ORF">GPEL0_01f3618</name>
</gene>
<protein>
    <submittedName>
        <fullName evidence="1">Uncharacterized protein</fullName>
    </submittedName>
</protein>
<keyword evidence="2" id="KW-1185">Reference proteome</keyword>
<dbReference type="Proteomes" id="UP000194153">
    <property type="component" value="Unassembled WGS sequence"/>
</dbReference>
<evidence type="ECO:0000313" key="2">
    <source>
        <dbReference type="Proteomes" id="UP000194153"/>
    </source>
</evidence>
<evidence type="ECO:0000313" key="1">
    <source>
        <dbReference type="EMBL" id="GAW67662.1"/>
    </source>
</evidence>
<proteinExistence type="predicted"/>
<organism evidence="1 2">
    <name type="scientific">Geoanaerobacter pelophilus</name>
    <dbReference type="NCBI Taxonomy" id="60036"/>
    <lineage>
        <taxon>Bacteria</taxon>
        <taxon>Pseudomonadati</taxon>
        <taxon>Thermodesulfobacteriota</taxon>
        <taxon>Desulfuromonadia</taxon>
        <taxon>Geobacterales</taxon>
        <taxon>Geobacteraceae</taxon>
        <taxon>Geoanaerobacter</taxon>
    </lineage>
</organism>
<comment type="caution">
    <text evidence="1">The sequence shown here is derived from an EMBL/GenBank/DDBJ whole genome shotgun (WGS) entry which is preliminary data.</text>
</comment>